<keyword evidence="8" id="KW-0862">Zinc</keyword>
<dbReference type="InterPro" id="IPR052092">
    <property type="entry name" value="SF3A2"/>
</dbReference>
<dbReference type="InterPro" id="IPR001810">
    <property type="entry name" value="F-box_dom"/>
</dbReference>
<dbReference type="SMART" id="SM00451">
    <property type="entry name" value="ZnF_U1"/>
    <property type="match status" value="1"/>
</dbReference>
<dbReference type="Gene3D" id="2.130.10.10">
    <property type="entry name" value="YVTN repeat-like/Quinoprotein amine dehydrogenase"/>
    <property type="match status" value="1"/>
</dbReference>
<dbReference type="Proteomes" id="UP000887575">
    <property type="component" value="Unassembled WGS sequence"/>
</dbReference>
<evidence type="ECO:0000259" key="10">
    <source>
        <dbReference type="PROSITE" id="PS50171"/>
    </source>
</evidence>
<evidence type="ECO:0000256" key="4">
    <source>
        <dbReference type="ARBA" id="ARBA00022679"/>
    </source>
</evidence>
<organism evidence="12 13">
    <name type="scientific">Mesorhabditis belari</name>
    <dbReference type="NCBI Taxonomy" id="2138241"/>
    <lineage>
        <taxon>Eukaryota</taxon>
        <taxon>Metazoa</taxon>
        <taxon>Ecdysozoa</taxon>
        <taxon>Nematoda</taxon>
        <taxon>Chromadorea</taxon>
        <taxon>Rhabditida</taxon>
        <taxon>Rhabditina</taxon>
        <taxon>Rhabditomorpha</taxon>
        <taxon>Rhabditoidea</taxon>
        <taxon>Rhabditidae</taxon>
        <taxon>Mesorhabditinae</taxon>
        <taxon>Mesorhabditis</taxon>
    </lineage>
</organism>
<dbReference type="PROSITE" id="PS50171">
    <property type="entry name" value="ZF_MATRIN"/>
    <property type="match status" value="1"/>
</dbReference>
<dbReference type="InterPro" id="IPR013087">
    <property type="entry name" value="Znf_C2H2_type"/>
</dbReference>
<dbReference type="InterPro" id="IPR018797">
    <property type="entry name" value="FAM98"/>
</dbReference>
<evidence type="ECO:0000256" key="3">
    <source>
        <dbReference type="ARBA" id="ARBA00022603"/>
    </source>
</evidence>
<reference evidence="13" key="1">
    <citation type="submission" date="2024-02" db="UniProtKB">
        <authorList>
            <consortium name="WormBaseParasite"/>
        </authorList>
    </citation>
    <scope>IDENTIFICATION</scope>
</reference>
<dbReference type="Gene3D" id="3.30.160.60">
    <property type="entry name" value="Classic Zinc Finger"/>
    <property type="match status" value="1"/>
</dbReference>
<keyword evidence="12" id="KW-1185">Reference proteome</keyword>
<proteinExistence type="inferred from homology"/>
<dbReference type="GO" id="GO:0005686">
    <property type="term" value="C:U2 snRNP"/>
    <property type="evidence" value="ECO:0007669"/>
    <property type="project" value="TreeGrafter"/>
</dbReference>
<dbReference type="InterPro" id="IPR003604">
    <property type="entry name" value="Matrin/U1-like-C_Znf_C2H2"/>
</dbReference>
<dbReference type="Pfam" id="PF12874">
    <property type="entry name" value="zf-met"/>
    <property type="match status" value="1"/>
</dbReference>
<keyword evidence="4" id="KW-0808">Transferase</keyword>
<evidence type="ECO:0000256" key="9">
    <source>
        <dbReference type="ARBA" id="ARBA00023242"/>
    </source>
</evidence>
<dbReference type="WBParaSite" id="MBELARI_LOCUS694.1">
    <property type="protein sequence ID" value="MBELARI_LOCUS694.1"/>
    <property type="gene ID" value="MBELARI_LOCUS694"/>
</dbReference>
<evidence type="ECO:0000256" key="5">
    <source>
        <dbReference type="ARBA" id="ARBA00022691"/>
    </source>
</evidence>
<feature type="domain" description="F-box" evidence="11">
    <location>
        <begin position="235"/>
        <end position="264"/>
    </location>
</feature>
<dbReference type="GO" id="GO:0003676">
    <property type="term" value="F:nucleic acid binding"/>
    <property type="evidence" value="ECO:0007669"/>
    <property type="project" value="InterPro"/>
</dbReference>
<keyword evidence="9" id="KW-0539">Nucleus</keyword>
<dbReference type="InterPro" id="IPR036322">
    <property type="entry name" value="WD40_repeat_dom_sf"/>
</dbReference>
<dbReference type="FunFam" id="3.30.160.60:FF:001216">
    <property type="entry name" value="Splicing factor 3A subunit 2"/>
    <property type="match status" value="1"/>
</dbReference>
<evidence type="ECO:0008006" key="14">
    <source>
        <dbReference type="Google" id="ProtNLM"/>
    </source>
</evidence>
<accession>A0AAF3FJM4</accession>
<comment type="subcellular location">
    <subcellularLocation>
        <location evidence="1">Nucleus</location>
    </subcellularLocation>
</comment>
<sequence length="1108" mass="127059">MVNGCLLETDNYIRVWELVTSSLIDVLLYGTPCTGISFNETGEFLATCHQGEQAIYVWASKLHFVGRVPICALPIDYKPVWGQDRSKSLENANGSTLDLEALNRRFYFLFVEEDFEEAWKMLKLMESDGVEVKDLQGTETNEPYDFNELIEKANEYSNKDPPDVVEFSEKAWGAAGVQSVEVGDAWNEAQNSRSKFYDIVKLMVKEAREALLESIKGMAATIEQAGMADSNSSINPSFLQLPNEILVRIFENLDFRSLIKTTRAYGAQKNALPHSQTLFMNGQRVDEDYLISKESESSDVHRVYSTDPSISVAFRAKKYLHQQIDYFSAKGINLDDLLGKFFPKFEPVFTWQPAIKHFELNEVTFGSTLVFWEWKDVLEFFSPIISFKLVNVTANCNGRSDKVIKKDLLMCLEKHQIPRVHLNRLNFDFETKDNTELKYNLPIEYYEKGIFVIDTDSLLNELERWYLGKRKIEYWRIDVSSERAWKHLKEWINQKGTHIKKTQLGFVVTGAVKNQANQCSLKMTKKILVNGLEVSVKEEEYGELAGLFKDDVQVEDDLEGYQSTLTHEQYDFNHFIEKLEEYSNKNPPDVDQFSEKLWGAAAICVTECFLNGPQAFKLTKAWEGAQNSHSNFYDMSPWKKDKREELLKQLALETIDLNKDPYFMRNHVGTYECKLCLTLHNNEGSYLAHTQGKKHQANLARRAAKEAAEQPFLPAPQQAKVDIKRFVKIGRPEMSSMEVDKSTTFSCHNLKEIQDILGYDNFAPIIEQGLGTLDFFKLLHTLCTEIKVLDELQESPSAIQSLDEAKAFLYELSAFLTELDCGISDLLSGSLEERFSSTTRRYALIDFLINELKVARVLADEKLKAPVKVIDTALAQDLDRAIQTLKMPAPKIGDERDIVAKIMVEANKRCQVLKDPPRPLFTEKMDDLKWAAVDRLCHQMSADVRARNLLLLKRIDVTVNSFLWADRVRKREKEILDLYAEKRKDMAKGFPPDVISLLACSNNHLLIERLFSLGGQCNKPVVLLPVELPVCQLERWYLGKRKIEYWRIDVSSERAWKHLKEWINQKGTHVKKTQLGFVGTGAVKNQVNQWLYLKAKGGFFIASKNSFG</sequence>
<dbReference type="InterPro" id="IPR000690">
    <property type="entry name" value="Matrin/U1-C_Znf_C2H2"/>
</dbReference>
<name>A0AAF3FJM4_9BILA</name>
<dbReference type="AlphaFoldDB" id="A0AAF3FJM4"/>
<dbReference type="GO" id="GO:0071013">
    <property type="term" value="C:catalytic step 2 spliceosome"/>
    <property type="evidence" value="ECO:0007669"/>
    <property type="project" value="TreeGrafter"/>
</dbReference>
<keyword evidence="7" id="KW-0863">Zinc-finger</keyword>
<dbReference type="Pfam" id="PF10239">
    <property type="entry name" value="DUF2465"/>
    <property type="match status" value="1"/>
</dbReference>
<evidence type="ECO:0000313" key="13">
    <source>
        <dbReference type="WBParaSite" id="MBELARI_LOCUS694.1"/>
    </source>
</evidence>
<evidence type="ECO:0000256" key="7">
    <source>
        <dbReference type="ARBA" id="ARBA00022771"/>
    </source>
</evidence>
<dbReference type="InterPro" id="IPR018117">
    <property type="entry name" value="C5_DNA_meth_AS"/>
</dbReference>
<dbReference type="InterPro" id="IPR015943">
    <property type="entry name" value="WD40/YVTN_repeat-like_dom_sf"/>
</dbReference>
<dbReference type="GO" id="GO:0008270">
    <property type="term" value="F:zinc ion binding"/>
    <property type="evidence" value="ECO:0007669"/>
    <property type="project" value="UniProtKB-KW"/>
</dbReference>
<evidence type="ECO:0000256" key="8">
    <source>
        <dbReference type="ARBA" id="ARBA00022833"/>
    </source>
</evidence>
<dbReference type="GO" id="GO:0032259">
    <property type="term" value="P:methylation"/>
    <property type="evidence" value="ECO:0007669"/>
    <property type="project" value="UniProtKB-KW"/>
</dbReference>
<dbReference type="PANTHER" id="PTHR23205">
    <property type="entry name" value="SPLICING FACTOR 3A SUBUNIT 2"/>
    <property type="match status" value="1"/>
</dbReference>
<dbReference type="PANTHER" id="PTHR23205:SF0">
    <property type="entry name" value="SPLICING FACTOR 3A SUBUNIT 2"/>
    <property type="match status" value="1"/>
</dbReference>
<evidence type="ECO:0000256" key="2">
    <source>
        <dbReference type="ARBA" id="ARBA00007218"/>
    </source>
</evidence>
<dbReference type="GO" id="GO:0008168">
    <property type="term" value="F:methyltransferase activity"/>
    <property type="evidence" value="ECO:0007669"/>
    <property type="project" value="UniProtKB-KW"/>
</dbReference>
<dbReference type="PROSITE" id="PS00094">
    <property type="entry name" value="C5_MTASE_1"/>
    <property type="match status" value="1"/>
</dbReference>
<feature type="domain" description="Matrin-type" evidence="10">
    <location>
        <begin position="671"/>
        <end position="701"/>
    </location>
</feature>
<evidence type="ECO:0000256" key="1">
    <source>
        <dbReference type="ARBA" id="ARBA00004123"/>
    </source>
</evidence>
<keyword evidence="6" id="KW-0479">Metal-binding</keyword>
<dbReference type="GO" id="GO:0071004">
    <property type="term" value="C:U2-type prespliceosome"/>
    <property type="evidence" value="ECO:0007669"/>
    <property type="project" value="TreeGrafter"/>
</dbReference>
<dbReference type="PROSITE" id="PS50181">
    <property type="entry name" value="FBOX"/>
    <property type="match status" value="1"/>
</dbReference>
<keyword evidence="5" id="KW-0949">S-adenosyl-L-methionine</keyword>
<evidence type="ECO:0000313" key="12">
    <source>
        <dbReference type="Proteomes" id="UP000887575"/>
    </source>
</evidence>
<comment type="similarity">
    <text evidence="2">Belongs to the FAM98 family.</text>
</comment>
<dbReference type="SUPFAM" id="SSF50978">
    <property type="entry name" value="WD40 repeat-like"/>
    <property type="match status" value="1"/>
</dbReference>
<protein>
    <recommendedName>
        <fullName evidence="14">F-box domain-containing protein</fullName>
    </recommendedName>
</protein>
<evidence type="ECO:0000259" key="11">
    <source>
        <dbReference type="PROSITE" id="PS50181"/>
    </source>
</evidence>
<dbReference type="CDD" id="cd09917">
    <property type="entry name" value="F-box_SF"/>
    <property type="match status" value="1"/>
</dbReference>
<dbReference type="SUPFAM" id="SSF57667">
    <property type="entry name" value="beta-beta-alpha zinc fingers"/>
    <property type="match status" value="1"/>
</dbReference>
<dbReference type="GO" id="GO:0000245">
    <property type="term" value="P:spliceosomal complex assembly"/>
    <property type="evidence" value="ECO:0007669"/>
    <property type="project" value="TreeGrafter"/>
</dbReference>
<evidence type="ECO:0000256" key="6">
    <source>
        <dbReference type="ARBA" id="ARBA00022723"/>
    </source>
</evidence>
<dbReference type="InterPro" id="IPR036236">
    <property type="entry name" value="Znf_C2H2_sf"/>
</dbReference>
<keyword evidence="3" id="KW-0489">Methyltransferase</keyword>